<feature type="coiled-coil region" evidence="1">
    <location>
        <begin position="127"/>
        <end position="161"/>
    </location>
</feature>
<dbReference type="PATRIC" id="fig|743698.3.peg.1204"/>
<protein>
    <submittedName>
        <fullName evidence="2">Uncharacterized protein</fullName>
    </submittedName>
</protein>
<dbReference type="Proteomes" id="UP000035661">
    <property type="component" value="Chromosome"/>
</dbReference>
<sequence length="246" mass="29418">MMESEKILDIFHYKKITELDLKLHKLKTQEINLNKSINIKNSKVNINLRYDLDQIKMQYYVFKSTKNKLAILLTNSNIYKAIQATKDWNLKIALANKYWQIKQEYLTFNLKNYFKDTSNVLKLQIKLDKNQQLVKNLNYNLNNLDLEINKLELLNNSQTRATNSLDHNISLNKTYLIILLTLKIKFLHQKQILLNQLILIIPKLRNFINKYQKFYNDIIKKFIEEIKIAINSITNLFKQINYPYEG</sequence>
<evidence type="ECO:0000313" key="3">
    <source>
        <dbReference type="Proteomes" id="UP000035661"/>
    </source>
</evidence>
<gene>
    <name evidence="2" type="ORF">SERIO_v1c11920</name>
</gene>
<reference evidence="3" key="2">
    <citation type="submission" date="2015-06" db="EMBL/GenBank/DDBJ databases">
        <title>Complete genome sequence of Spiroplasma eriocheiris TDA-040725-5 (DSM 21848).</title>
        <authorList>
            <person name="Lo W.-S."/>
            <person name="Kuo C.-H."/>
        </authorList>
    </citation>
    <scope>NUCLEOTIDE SEQUENCE [LARGE SCALE GENOMIC DNA]</scope>
    <source>
        <strain evidence="3">TDA-040725-5</strain>
    </source>
</reference>
<accession>A0A0H3XLD6</accession>
<dbReference type="KEGG" id="seri:SERIO_v1c11920"/>
<dbReference type="AlphaFoldDB" id="A0A0H3XLD6"/>
<keyword evidence="3" id="KW-1185">Reference proteome</keyword>
<proteinExistence type="predicted"/>
<dbReference type="STRING" id="315358.SERIO_v1c11920"/>
<reference evidence="2 3" key="1">
    <citation type="journal article" date="2015" name="Genome Biol. Evol.">
        <title>Found and Lost: The Fates of Horizontally Acquired Genes in Arthropod-Symbiotic Spiroplasma.</title>
        <authorList>
            <person name="Lo W.S."/>
            <person name="Gasparich G.E."/>
            <person name="Kuo C.H."/>
        </authorList>
    </citation>
    <scope>NUCLEOTIDE SEQUENCE [LARGE SCALE GENOMIC DNA]</scope>
    <source>
        <strain evidence="3">TDA-040725-5</strain>
    </source>
</reference>
<dbReference type="RefSeq" id="WP_148553487.1">
    <property type="nucleotide sequence ID" value="NZ_CP011856.1"/>
</dbReference>
<keyword evidence="1" id="KW-0175">Coiled coil</keyword>
<evidence type="ECO:0000256" key="1">
    <source>
        <dbReference type="SAM" id="Coils"/>
    </source>
</evidence>
<evidence type="ECO:0000313" key="2">
    <source>
        <dbReference type="EMBL" id="AKM54741.1"/>
    </source>
</evidence>
<dbReference type="EMBL" id="CP011856">
    <property type="protein sequence ID" value="AKM54741.1"/>
    <property type="molecule type" value="Genomic_DNA"/>
</dbReference>
<name>A0A0H3XLD6_9MOLU</name>
<organism evidence="2 3">
    <name type="scientific">Spiroplasma eriocheiris</name>
    <dbReference type="NCBI Taxonomy" id="315358"/>
    <lineage>
        <taxon>Bacteria</taxon>
        <taxon>Bacillati</taxon>
        <taxon>Mycoplasmatota</taxon>
        <taxon>Mollicutes</taxon>
        <taxon>Entomoplasmatales</taxon>
        <taxon>Spiroplasmataceae</taxon>
        <taxon>Spiroplasma</taxon>
    </lineage>
</organism>